<dbReference type="PANTHER" id="PTHR43132">
    <property type="entry name" value="ARSENICAL RESISTANCE OPERON REPRESSOR ARSR-RELATED"/>
    <property type="match status" value="1"/>
</dbReference>
<dbReference type="InterPro" id="IPR051011">
    <property type="entry name" value="Metal_resp_trans_reg"/>
</dbReference>
<dbReference type="InterPro" id="IPR011991">
    <property type="entry name" value="ArsR-like_HTH"/>
</dbReference>
<organism evidence="2 3">
    <name type="scientific">Phytohabitans houttuyneae</name>
    <dbReference type="NCBI Taxonomy" id="1076126"/>
    <lineage>
        <taxon>Bacteria</taxon>
        <taxon>Bacillati</taxon>
        <taxon>Actinomycetota</taxon>
        <taxon>Actinomycetes</taxon>
        <taxon>Micromonosporales</taxon>
        <taxon>Micromonosporaceae</taxon>
    </lineage>
</organism>
<proteinExistence type="predicted"/>
<keyword evidence="3" id="KW-1185">Reference proteome</keyword>
<dbReference type="CDD" id="cd00090">
    <property type="entry name" value="HTH_ARSR"/>
    <property type="match status" value="1"/>
</dbReference>
<dbReference type="AlphaFoldDB" id="A0A6V8K8Q5"/>
<dbReference type="Gene3D" id="1.10.10.10">
    <property type="entry name" value="Winged helix-like DNA-binding domain superfamily/Winged helix DNA-binding domain"/>
    <property type="match status" value="1"/>
</dbReference>
<evidence type="ECO:0000313" key="2">
    <source>
        <dbReference type="EMBL" id="GFJ77155.1"/>
    </source>
</evidence>
<name>A0A6V8K8Q5_9ACTN</name>
<dbReference type="InterPro" id="IPR036390">
    <property type="entry name" value="WH_DNA-bd_sf"/>
</dbReference>
<comment type="caution">
    <text evidence="2">The sequence shown here is derived from an EMBL/GenBank/DDBJ whole genome shotgun (WGS) entry which is preliminary data.</text>
</comment>
<gene>
    <name evidence="2" type="ORF">Phou_013350</name>
</gene>
<evidence type="ECO:0008006" key="4">
    <source>
        <dbReference type="Google" id="ProtNLM"/>
    </source>
</evidence>
<feature type="region of interest" description="Disordered" evidence="1">
    <location>
        <begin position="1"/>
        <end position="22"/>
    </location>
</feature>
<reference evidence="2 3" key="2">
    <citation type="submission" date="2020-03" db="EMBL/GenBank/DDBJ databases">
        <authorList>
            <person name="Ichikawa N."/>
            <person name="Kimura A."/>
            <person name="Kitahashi Y."/>
            <person name="Uohara A."/>
        </authorList>
    </citation>
    <scope>NUCLEOTIDE SEQUENCE [LARGE SCALE GENOMIC DNA]</scope>
    <source>
        <strain evidence="2 3">NBRC 108639</strain>
    </source>
</reference>
<dbReference type="Proteomes" id="UP000482800">
    <property type="component" value="Unassembled WGS sequence"/>
</dbReference>
<reference evidence="2 3" key="1">
    <citation type="submission" date="2020-03" db="EMBL/GenBank/DDBJ databases">
        <title>Whole genome shotgun sequence of Phytohabitans houttuyneae NBRC 108639.</title>
        <authorList>
            <person name="Komaki H."/>
            <person name="Tamura T."/>
        </authorList>
    </citation>
    <scope>NUCLEOTIDE SEQUENCE [LARGE SCALE GENOMIC DNA]</scope>
    <source>
        <strain evidence="2 3">NBRC 108639</strain>
    </source>
</reference>
<dbReference type="SUPFAM" id="SSF46785">
    <property type="entry name" value="Winged helix' DNA-binding domain"/>
    <property type="match status" value="1"/>
</dbReference>
<dbReference type="RefSeq" id="WP_173054421.1">
    <property type="nucleotide sequence ID" value="NZ_BAABGO010000005.1"/>
</dbReference>
<accession>A0A6V8K8Q5</accession>
<protein>
    <recommendedName>
        <fullName evidence="4">HTH arsR-type domain-containing protein</fullName>
    </recommendedName>
</protein>
<evidence type="ECO:0000313" key="3">
    <source>
        <dbReference type="Proteomes" id="UP000482800"/>
    </source>
</evidence>
<dbReference type="InterPro" id="IPR036388">
    <property type="entry name" value="WH-like_DNA-bd_sf"/>
</dbReference>
<evidence type="ECO:0000256" key="1">
    <source>
        <dbReference type="SAM" id="MobiDB-lite"/>
    </source>
</evidence>
<sequence>MAIWPPASTGTPLPSRDGEAPDDALARLLGGTRAAVLRAVGTGCGTVELARRVSSSPATASEHAAALRAAGLVATTRAGRGVQHWLTPLGAQLLHRTRTR</sequence>
<dbReference type="EMBL" id="BLPF01000001">
    <property type="protein sequence ID" value="GFJ77155.1"/>
    <property type="molecule type" value="Genomic_DNA"/>
</dbReference>
<dbReference type="PANTHER" id="PTHR43132:SF8">
    <property type="entry name" value="HTH-TYPE TRANSCRIPTIONAL REGULATOR KMTR"/>
    <property type="match status" value="1"/>
</dbReference>